<protein>
    <submittedName>
        <fullName evidence="1">Uncharacterized protein</fullName>
    </submittedName>
</protein>
<reference evidence="1" key="1">
    <citation type="submission" date="2018-11" db="EMBL/GenBank/DDBJ databases">
        <title>A distinct lineage of giant viruses engineers rhodopsin photosystems in predatory marine eukaryotes.</title>
        <authorList>
            <person name="Needham D.M."/>
            <person name="Yoshizawa S."/>
            <person name="Hosaka T."/>
            <person name="Poirier C."/>
            <person name="Choi C.-J."/>
            <person name="Hehenberger E."/>
            <person name="Irwin N.A.T."/>
            <person name="Wilken S."/>
            <person name="Yung C.-M."/>
            <person name="Bachy C."/>
            <person name="Kurihara R."/>
            <person name="Nakajima Y."/>
            <person name="Kojima K."/>
            <person name="Kimura-Someya T."/>
            <person name="Leonard G."/>
            <person name="Malmstrom R.R."/>
            <person name="Mende D."/>
            <person name="Olson D.K."/>
            <person name="Sudo Y."/>
            <person name="Sudek S."/>
            <person name="Richards T.A."/>
            <person name="DeLong E.F."/>
            <person name="Keeling P.J."/>
            <person name="Santoro A.E."/>
            <person name="Shirouzu M."/>
            <person name="Iwasaki W."/>
            <person name="Worden A.Z."/>
        </authorList>
    </citation>
    <scope>NUCLEOTIDE SEQUENCE</scope>
</reference>
<proteinExistence type="predicted"/>
<name>A0A5B8IG24_9VIRU</name>
<dbReference type="EMBL" id="MK250092">
    <property type="protein sequence ID" value="QDY52438.1"/>
    <property type="molecule type" value="Genomic_DNA"/>
</dbReference>
<evidence type="ECO:0000313" key="1">
    <source>
        <dbReference type="EMBL" id="QDY52438.1"/>
    </source>
</evidence>
<gene>
    <name evidence="1" type="ORF">8_35</name>
</gene>
<accession>A0A5B8IG24</accession>
<sequence length="288" mass="33097">MGNFFSNDTYSLAEIDDLKNTIGSTSSPVFNSERRPTELNGLFTENSHLNIYLDSIAVPEDDKELLNRFLVILHNHLKVNYKQENKFLKECEKAELCVGNINEVSEITQEHLENINQILSENIELDKIKSVSLAECIYKFPESTLSMYYRYKSINHDSAFVGVEDGNLTLFSPDTEPTETNSVLFKWLIYELTDEEIYVVPISMEGVLFTDGKTNSEPTNYLSLLEEASQFLKDKNDRTMKLKLDQFMKWKNIVDKDKTVYALTGGEKVGTMDTLNEFFEKLNISELV</sequence>
<organism evidence="1">
    <name type="scientific">Mimiviridae sp. ChoanoV1</name>
    <dbReference type="NCBI Taxonomy" id="2596887"/>
    <lineage>
        <taxon>Viruses</taxon>
        <taxon>Varidnaviria</taxon>
        <taxon>Bamfordvirae</taxon>
        <taxon>Nucleocytoviricota</taxon>
        <taxon>Megaviricetes</taxon>
        <taxon>Imitervirales</taxon>
        <taxon>Schizomimiviridae</taxon>
    </lineage>
</organism>